<reference evidence="2 3" key="1">
    <citation type="submission" date="2019-09" db="EMBL/GenBank/DDBJ databases">
        <authorList>
            <person name="Ou C."/>
        </authorList>
    </citation>
    <scope>NUCLEOTIDE SEQUENCE [LARGE SCALE GENOMIC DNA]</scope>
    <source>
        <strain evidence="2">S2</strain>
        <tissue evidence="2">Leaf</tissue>
    </source>
</reference>
<dbReference type="PANTHER" id="PTHR47481">
    <property type="match status" value="1"/>
</dbReference>
<gene>
    <name evidence="2" type="ORF">D8674_003521</name>
</gene>
<dbReference type="GO" id="GO:0008270">
    <property type="term" value="F:zinc ion binding"/>
    <property type="evidence" value="ECO:0007669"/>
    <property type="project" value="InterPro"/>
</dbReference>
<sequence>MSDSVKIENLLGMLTIKLTDENFIKWNFQFTSVLRGYDLFDHFTGESVCPPKFVLTPEVGVTTEISVVYKAWIKTDMALLSLLIATLSDDAIEHVVGCKTSREAWIALQDRYLSVSSASINHLKAELYTLQKGGDTIDKYLLRLKGIKDQLQAAGEKLSDNDLIIAALSGLPPDYDTIRMVILARDTSISFKEFRVQLIGAEKTIKSRVQSLVQGMAAMYVSTNSSTGPSDTSGSLCSNNSGSSSQGVSNSRYGSNGPGSSQNNGGYSSYQSNGPNGHHGGRSYQPNNFQPINNGGYKPRFNNSRSGTSWQSWSGNTSNIYEQIPECQICSRKGHVAITCLYRNDPGNGQTVQECQICGKKGHITLNCRHRSNYAYQGHQPPPSLFANCAYQGFSPQVEVPMCSSASQFPSFPLNTPQAHPADLSGMNAQSSNAIVNGDSWIIDTGASHHMSPDVNVLNQATPYEGNEKIVVGNGAGQGNRGNSIPRKDMVFDLKDMGRLSYFLGLQITYKSNGDLFINQGKYAKDLIHKAGMDDCKCCSTPCKPHNQILTTDGSLTSYIFLQQMQNVSI</sequence>
<dbReference type="GO" id="GO:0003676">
    <property type="term" value="F:nucleic acid binding"/>
    <property type="evidence" value="ECO:0007669"/>
    <property type="project" value="InterPro"/>
</dbReference>
<dbReference type="EMBL" id="SMOL01000695">
    <property type="protein sequence ID" value="KAB2602516.1"/>
    <property type="molecule type" value="Genomic_DNA"/>
</dbReference>
<feature type="compositionally biased region" description="Polar residues" evidence="1">
    <location>
        <begin position="223"/>
        <end position="232"/>
    </location>
</feature>
<accession>A0A5N5FHC0</accession>
<protein>
    <submittedName>
        <fullName evidence="2">Keratin</fullName>
    </submittedName>
</protein>
<feature type="compositionally biased region" description="Low complexity" evidence="1">
    <location>
        <begin position="233"/>
        <end position="276"/>
    </location>
</feature>
<reference evidence="3" key="2">
    <citation type="submission" date="2019-10" db="EMBL/GenBank/DDBJ databases">
        <title>A de novo genome assembly of a pear dwarfing rootstock.</title>
        <authorList>
            <person name="Wang F."/>
            <person name="Wang J."/>
            <person name="Li S."/>
            <person name="Zhang Y."/>
            <person name="Fang M."/>
            <person name="Ma L."/>
            <person name="Zhao Y."/>
            <person name="Jiang S."/>
        </authorList>
    </citation>
    <scope>NUCLEOTIDE SEQUENCE [LARGE SCALE GENOMIC DNA]</scope>
</reference>
<comment type="caution">
    <text evidence="2">The sequence shown here is derived from an EMBL/GenBank/DDBJ whole genome shotgun (WGS) entry which is preliminary data.</text>
</comment>
<dbReference type="Proteomes" id="UP000327157">
    <property type="component" value="Chromosome 10"/>
</dbReference>
<evidence type="ECO:0000313" key="2">
    <source>
        <dbReference type="EMBL" id="KAB2602516.1"/>
    </source>
</evidence>
<dbReference type="OrthoDB" id="1752333at2759"/>
<keyword evidence="3" id="KW-1185">Reference proteome</keyword>
<reference evidence="2 3" key="3">
    <citation type="submission" date="2019-11" db="EMBL/GenBank/DDBJ databases">
        <title>A de novo genome assembly of a pear dwarfing rootstock.</title>
        <authorList>
            <person name="Wang F."/>
            <person name="Wang J."/>
            <person name="Li S."/>
            <person name="Zhang Y."/>
            <person name="Fang M."/>
            <person name="Ma L."/>
            <person name="Zhao Y."/>
            <person name="Jiang S."/>
        </authorList>
    </citation>
    <scope>NUCLEOTIDE SEQUENCE [LARGE SCALE GENOMIC DNA]</scope>
    <source>
        <strain evidence="2">S2</strain>
        <tissue evidence="2">Leaf</tissue>
    </source>
</reference>
<dbReference type="AlphaFoldDB" id="A0A5N5FHC0"/>
<proteinExistence type="predicted"/>
<evidence type="ECO:0000313" key="3">
    <source>
        <dbReference type="Proteomes" id="UP000327157"/>
    </source>
</evidence>
<evidence type="ECO:0000256" key="1">
    <source>
        <dbReference type="SAM" id="MobiDB-lite"/>
    </source>
</evidence>
<name>A0A5N5FHC0_9ROSA</name>
<feature type="compositionally biased region" description="Polar residues" evidence="1">
    <location>
        <begin position="284"/>
        <end position="293"/>
    </location>
</feature>
<dbReference type="Gene3D" id="4.10.60.10">
    <property type="entry name" value="Zinc finger, CCHC-type"/>
    <property type="match status" value="1"/>
</dbReference>
<dbReference type="SUPFAM" id="SSF57756">
    <property type="entry name" value="Retrovirus zinc finger-like domains"/>
    <property type="match status" value="1"/>
</dbReference>
<dbReference type="PANTHER" id="PTHR47481:SF30">
    <property type="entry name" value="CCHC-TYPE DOMAIN-CONTAINING PROTEIN"/>
    <property type="match status" value="1"/>
</dbReference>
<dbReference type="Pfam" id="PF14223">
    <property type="entry name" value="Retrotran_gag_2"/>
    <property type="match status" value="1"/>
</dbReference>
<dbReference type="InterPro" id="IPR036875">
    <property type="entry name" value="Znf_CCHC_sf"/>
</dbReference>
<feature type="region of interest" description="Disordered" evidence="1">
    <location>
        <begin position="223"/>
        <end position="312"/>
    </location>
</feature>
<feature type="compositionally biased region" description="Polar residues" evidence="1">
    <location>
        <begin position="301"/>
        <end position="312"/>
    </location>
</feature>
<organism evidence="2 3">
    <name type="scientific">Pyrus ussuriensis x Pyrus communis</name>
    <dbReference type="NCBI Taxonomy" id="2448454"/>
    <lineage>
        <taxon>Eukaryota</taxon>
        <taxon>Viridiplantae</taxon>
        <taxon>Streptophyta</taxon>
        <taxon>Embryophyta</taxon>
        <taxon>Tracheophyta</taxon>
        <taxon>Spermatophyta</taxon>
        <taxon>Magnoliopsida</taxon>
        <taxon>eudicotyledons</taxon>
        <taxon>Gunneridae</taxon>
        <taxon>Pentapetalae</taxon>
        <taxon>rosids</taxon>
        <taxon>fabids</taxon>
        <taxon>Rosales</taxon>
        <taxon>Rosaceae</taxon>
        <taxon>Amygdaloideae</taxon>
        <taxon>Maleae</taxon>
        <taxon>Pyrus</taxon>
    </lineage>
</organism>